<protein>
    <submittedName>
        <fullName evidence="3">Uncharacterized protein</fullName>
    </submittedName>
</protein>
<dbReference type="HOGENOM" id="CLU_087023_0_0_1"/>
<gene>
    <name evidence="3" type="ORF">CORT_0B02500</name>
</gene>
<dbReference type="RefSeq" id="XP_003867403.1">
    <property type="nucleotide sequence ID" value="XM_003867355.1"/>
</dbReference>
<name>H8X0S6_CANO9</name>
<proteinExistence type="predicted"/>
<keyword evidence="4" id="KW-1185">Reference proteome</keyword>
<reference evidence="3 4" key="1">
    <citation type="journal article" date="2012" name="PLoS ONE">
        <title>Sequence and analysis of the genome of the pathogenic yeast Candida orthopsilosis.</title>
        <authorList>
            <person name="Riccombeni A."/>
            <person name="Vidanes G."/>
            <person name="Proux-Wera E."/>
            <person name="Wolfe K.H."/>
            <person name="Butler G."/>
        </authorList>
    </citation>
    <scope>NUCLEOTIDE SEQUENCE [LARGE SCALE GENOMIC DNA]</scope>
    <source>
        <strain evidence="3 4">Co 90-125</strain>
    </source>
</reference>
<dbReference type="InterPro" id="IPR012470">
    <property type="entry name" value="Pup1-like"/>
</dbReference>
<feature type="transmembrane region" description="Helical" evidence="2">
    <location>
        <begin position="90"/>
        <end position="111"/>
    </location>
</feature>
<dbReference type="Proteomes" id="UP000005018">
    <property type="component" value="Chromosome 2"/>
</dbReference>
<keyword evidence="2" id="KW-1133">Transmembrane helix</keyword>
<evidence type="ECO:0000313" key="4">
    <source>
        <dbReference type="Proteomes" id="UP000005018"/>
    </source>
</evidence>
<feature type="transmembrane region" description="Helical" evidence="2">
    <location>
        <begin position="59"/>
        <end position="78"/>
    </location>
</feature>
<keyword evidence="2" id="KW-0812">Transmembrane</keyword>
<keyword evidence="2" id="KW-0472">Membrane</keyword>
<dbReference type="KEGG" id="cot:CORT_0B02500"/>
<accession>H8X0S6</accession>
<evidence type="ECO:0000256" key="2">
    <source>
        <dbReference type="SAM" id="Phobius"/>
    </source>
</evidence>
<organism evidence="3 4">
    <name type="scientific">Candida orthopsilosis (strain 90-125)</name>
    <name type="common">Yeast</name>
    <dbReference type="NCBI Taxonomy" id="1136231"/>
    <lineage>
        <taxon>Eukaryota</taxon>
        <taxon>Fungi</taxon>
        <taxon>Dikarya</taxon>
        <taxon>Ascomycota</taxon>
        <taxon>Saccharomycotina</taxon>
        <taxon>Pichiomycetes</taxon>
        <taxon>Debaryomycetaceae</taxon>
        <taxon>Candida/Lodderomyces clade</taxon>
        <taxon>Candida</taxon>
    </lineage>
</organism>
<dbReference type="EMBL" id="HE681720">
    <property type="protein sequence ID" value="CCG21965.1"/>
    <property type="molecule type" value="Genomic_DNA"/>
</dbReference>
<feature type="region of interest" description="Disordered" evidence="1">
    <location>
        <begin position="228"/>
        <end position="279"/>
    </location>
</feature>
<evidence type="ECO:0000313" key="3">
    <source>
        <dbReference type="EMBL" id="CCG21965.1"/>
    </source>
</evidence>
<feature type="compositionally biased region" description="Polar residues" evidence="1">
    <location>
        <begin position="259"/>
        <end position="269"/>
    </location>
</feature>
<dbReference type="eggNOG" id="ENOG502S01E">
    <property type="taxonomic scope" value="Eukaryota"/>
</dbReference>
<dbReference type="OrthoDB" id="4010386at2759"/>
<dbReference type="GeneID" id="14538265"/>
<evidence type="ECO:0000256" key="1">
    <source>
        <dbReference type="SAM" id="MobiDB-lite"/>
    </source>
</evidence>
<dbReference type="AlphaFoldDB" id="H8X0S6"/>
<dbReference type="Pfam" id="PF07954">
    <property type="entry name" value="DUF1689"/>
    <property type="match status" value="1"/>
</dbReference>
<sequence>MSDPNADTNPTEYNYLKSRLSPQQFQASIDFYEADSKLSPEDRLKLKQELQSVLVSNNLIGYSAGMIGLITPTIYYKLIKKQTPSKLSFIQKPFLSFFLGLANMIVVSTIVQRKSFNNKITSGELNGPQLDAWKHMEWHNVGAFYYYYLKSSKDPKYKLQDPRTVTIDPKARRVIEPSPDKVSFDPQVYKEKEFHQKDGANFVNGVGLNEHHNLSHWDKIRLANGFDVTQDEDPKPTQASSFGSGGVGVGGNANENVSTSDSQDPTHQLSAWDRIRGGK</sequence>